<dbReference type="RefSeq" id="WP_063499711.1">
    <property type="nucleotide sequence ID" value="NZ_CP014579.1"/>
</dbReference>
<sequence>MKQKLILHYIYDPFCGWCYGLAPVIDVAVALNGVEVVAHGGGMLTGENAQMMSPEWREFVRPHEHRISAISGQVFGEAYSDGAQFDYSILLDSSLPTAAMLAAEEVAGAGLRMLKALQIAYYVKGRPIAMREEIPRVAAELGLDASAFAEALDRAVARLDKHFSESLILLAQLDSAGFPTLALEKDGVMRKLHVGQFLGKPDAFRAMLTKELESPTA</sequence>
<dbReference type="EMBL" id="CP014579">
    <property type="protein sequence ID" value="ANB76488.1"/>
    <property type="molecule type" value="Genomic_DNA"/>
</dbReference>
<dbReference type="PANTHER" id="PTHR13887:SF51">
    <property type="entry name" value="DSBA FAMILY PROTEIN"/>
    <property type="match status" value="1"/>
</dbReference>
<dbReference type="KEGG" id="buz:AYM40_30230"/>
<evidence type="ECO:0000313" key="2">
    <source>
        <dbReference type="EMBL" id="ANB76488.1"/>
    </source>
</evidence>
<evidence type="ECO:0000259" key="1">
    <source>
        <dbReference type="Pfam" id="PF01323"/>
    </source>
</evidence>
<protein>
    <submittedName>
        <fullName evidence="2">Protein-disulfide isomerase</fullName>
    </submittedName>
</protein>
<keyword evidence="2" id="KW-0413">Isomerase</keyword>
<dbReference type="GO" id="GO:0016853">
    <property type="term" value="F:isomerase activity"/>
    <property type="evidence" value="ECO:0007669"/>
    <property type="project" value="UniProtKB-KW"/>
</dbReference>
<dbReference type="Gene3D" id="3.40.30.10">
    <property type="entry name" value="Glutaredoxin"/>
    <property type="match status" value="1"/>
</dbReference>
<dbReference type="OrthoDB" id="9813770at2"/>
<dbReference type="Proteomes" id="UP000076852">
    <property type="component" value="Chromosome 2"/>
</dbReference>
<keyword evidence="3" id="KW-1185">Reference proteome</keyword>
<organism evidence="2 3">
    <name type="scientific">Paraburkholderia phytofirmans OLGA172</name>
    <dbReference type="NCBI Taxonomy" id="1417228"/>
    <lineage>
        <taxon>Bacteria</taxon>
        <taxon>Pseudomonadati</taxon>
        <taxon>Pseudomonadota</taxon>
        <taxon>Betaproteobacteria</taxon>
        <taxon>Burkholderiales</taxon>
        <taxon>Burkholderiaceae</taxon>
        <taxon>Paraburkholderia</taxon>
    </lineage>
</organism>
<dbReference type="InterPro" id="IPR036249">
    <property type="entry name" value="Thioredoxin-like_sf"/>
</dbReference>
<gene>
    <name evidence="2" type="ORF">AYM40_30230</name>
</gene>
<dbReference type="PANTHER" id="PTHR13887">
    <property type="entry name" value="GLUTATHIONE S-TRANSFERASE KAPPA"/>
    <property type="match status" value="1"/>
</dbReference>
<dbReference type="AlphaFoldDB" id="A0A160FUN0"/>
<dbReference type="GO" id="GO:0016491">
    <property type="term" value="F:oxidoreductase activity"/>
    <property type="evidence" value="ECO:0007669"/>
    <property type="project" value="InterPro"/>
</dbReference>
<proteinExistence type="predicted"/>
<dbReference type="SUPFAM" id="SSF52833">
    <property type="entry name" value="Thioredoxin-like"/>
    <property type="match status" value="1"/>
</dbReference>
<dbReference type="STRING" id="1804984.AYM40_30230"/>
<reference evidence="2 3" key="1">
    <citation type="journal article" date="2016" name="Gene">
        <title>PacBio SMRT assembly of a complex multi-replicon genome reveals chlorocatechol degradative operon in a region of genome plasticity.</title>
        <authorList>
            <person name="Ricker N."/>
            <person name="Shen S.Y."/>
            <person name="Goordial J."/>
            <person name="Jin S."/>
            <person name="Fulthorpe R.R."/>
        </authorList>
    </citation>
    <scope>NUCLEOTIDE SEQUENCE [LARGE SCALE GENOMIC DNA]</scope>
    <source>
        <strain evidence="2 3">OLGA172</strain>
    </source>
</reference>
<feature type="domain" description="DSBA-like thioredoxin" evidence="1">
    <location>
        <begin position="11"/>
        <end position="186"/>
    </location>
</feature>
<dbReference type="InterPro" id="IPR001853">
    <property type="entry name" value="DSBA-like_thioredoxin_dom"/>
</dbReference>
<evidence type="ECO:0000313" key="3">
    <source>
        <dbReference type="Proteomes" id="UP000076852"/>
    </source>
</evidence>
<dbReference type="CDD" id="cd03025">
    <property type="entry name" value="DsbA_FrnE_like"/>
    <property type="match status" value="1"/>
</dbReference>
<dbReference type="Pfam" id="PF01323">
    <property type="entry name" value="DSBA"/>
    <property type="match status" value="1"/>
</dbReference>
<accession>A0A160FUN0</accession>
<name>A0A160FUN0_9BURK</name>